<name>A0A174XEV6_9FIRM</name>
<dbReference type="InterPro" id="IPR038740">
    <property type="entry name" value="BioF2-like_GNAT_dom"/>
</dbReference>
<dbReference type="Gene3D" id="3.40.630.30">
    <property type="match status" value="1"/>
</dbReference>
<accession>A0A174XEV6</accession>
<gene>
    <name evidence="2" type="ORF">GNE07_27575</name>
</gene>
<dbReference type="RefSeq" id="WP_006776216.1">
    <property type="nucleotide sequence ID" value="NZ_JBBNHR010000009.1"/>
</dbReference>
<sequence>MQHITEIPVLERERWDQAVKSIKGYDVFYFNEYVTAFMHEDESKGEPVLLYYENGSDRAINVVFKRDVAMDQKLAESLPNNTYFDLITPYGYGGFIGSITDYDALNASYTAYCVDKSYVCEFVRFELFSNYHMHYSGETETRTHNVVRSLDIPIDTIWMDFKQKVRKNVKRANTYGLEIIVDEDGTHMDDFLRIYYSTMERSDAEDQFYFKKPFFEELMSMENSVMFYVRFQDKIISTELVIYGSENCYSYLGGTESEYFYTRANDFLKFEIIKWAKEKGLRNFVLGGGYGADDGIFQYKMNLAPHGIRDFYIGRKVFDEGAYQELLHIRSKGNSEMEKKLIDSGFFPAYRGTH</sequence>
<comment type="caution">
    <text evidence="2">The sequence shown here is derived from an EMBL/GenBank/DDBJ whole genome shotgun (WGS) entry which is preliminary data.</text>
</comment>
<evidence type="ECO:0000313" key="3">
    <source>
        <dbReference type="Proteomes" id="UP000434223"/>
    </source>
</evidence>
<dbReference type="PANTHER" id="PTHR36174">
    <property type="entry name" value="LIPID II:GLYCINE GLYCYLTRANSFERASE"/>
    <property type="match status" value="1"/>
</dbReference>
<proteinExistence type="predicted"/>
<dbReference type="Proteomes" id="UP000434223">
    <property type="component" value="Unassembled WGS sequence"/>
</dbReference>
<dbReference type="InterPro" id="IPR050644">
    <property type="entry name" value="PG_Glycine_Bridge_Synth"/>
</dbReference>
<dbReference type="AlphaFoldDB" id="A0A174XEV6"/>
<dbReference type="SUPFAM" id="SSF55729">
    <property type="entry name" value="Acyl-CoA N-acyltransferases (Nat)"/>
    <property type="match status" value="1"/>
</dbReference>
<reference evidence="2 3" key="1">
    <citation type="submission" date="2019-09" db="EMBL/GenBank/DDBJ databases">
        <title>Draft genome sequencing of Hungatella hathewayi 123Y-2.</title>
        <authorList>
            <person name="Lv Q."/>
            <person name="Li S."/>
        </authorList>
    </citation>
    <scope>NUCLEOTIDE SEQUENCE [LARGE SCALE GENOMIC DNA]</scope>
    <source>
        <strain evidence="2 3">123Y-2</strain>
    </source>
</reference>
<dbReference type="Pfam" id="PF13480">
    <property type="entry name" value="Acetyltransf_6"/>
    <property type="match status" value="1"/>
</dbReference>
<organism evidence="2 3">
    <name type="scientific">Hungatella hathewayi</name>
    <dbReference type="NCBI Taxonomy" id="154046"/>
    <lineage>
        <taxon>Bacteria</taxon>
        <taxon>Bacillati</taxon>
        <taxon>Bacillota</taxon>
        <taxon>Clostridia</taxon>
        <taxon>Lachnospirales</taxon>
        <taxon>Lachnospiraceae</taxon>
        <taxon>Hungatella</taxon>
    </lineage>
</organism>
<feature type="domain" description="BioF2-like acetyltransferase" evidence="1">
    <location>
        <begin position="161"/>
        <end position="290"/>
    </location>
</feature>
<evidence type="ECO:0000313" key="2">
    <source>
        <dbReference type="EMBL" id="MUB66779.1"/>
    </source>
</evidence>
<dbReference type="PANTHER" id="PTHR36174:SF1">
    <property type="entry name" value="LIPID II:GLYCINE GLYCYLTRANSFERASE"/>
    <property type="match status" value="1"/>
</dbReference>
<dbReference type="EMBL" id="WNME01000033">
    <property type="protein sequence ID" value="MUB66779.1"/>
    <property type="molecule type" value="Genomic_DNA"/>
</dbReference>
<protein>
    <submittedName>
        <fullName evidence="2">GNAT family N-acetyltransferase</fullName>
    </submittedName>
</protein>
<dbReference type="InterPro" id="IPR016181">
    <property type="entry name" value="Acyl_CoA_acyltransferase"/>
</dbReference>
<dbReference type="OrthoDB" id="9785911at2"/>
<evidence type="ECO:0000259" key="1">
    <source>
        <dbReference type="Pfam" id="PF13480"/>
    </source>
</evidence>